<dbReference type="InterPro" id="IPR036390">
    <property type="entry name" value="WH_DNA-bd_sf"/>
</dbReference>
<dbReference type="Pfam" id="PF00126">
    <property type="entry name" value="HTH_1"/>
    <property type="match status" value="1"/>
</dbReference>
<dbReference type="InterPro" id="IPR000847">
    <property type="entry name" value="LysR_HTH_N"/>
</dbReference>
<dbReference type="PANTHER" id="PTHR30346">
    <property type="entry name" value="TRANSCRIPTIONAL DUAL REGULATOR HCAR-RELATED"/>
    <property type="match status" value="1"/>
</dbReference>
<keyword evidence="7" id="KW-1185">Reference proteome</keyword>
<dbReference type="PROSITE" id="PS50931">
    <property type="entry name" value="HTH_LYSR"/>
    <property type="match status" value="1"/>
</dbReference>
<dbReference type="Gene3D" id="3.40.190.10">
    <property type="entry name" value="Periplasmic binding protein-like II"/>
    <property type="match status" value="2"/>
</dbReference>
<dbReference type="EMBL" id="BAQC01000038">
    <property type="protein sequence ID" value="GBR53947.1"/>
    <property type="molecule type" value="Genomic_DNA"/>
</dbReference>
<dbReference type="SUPFAM" id="SSF53850">
    <property type="entry name" value="Periplasmic binding protein-like II"/>
    <property type="match status" value="1"/>
</dbReference>
<comment type="similarity">
    <text evidence="1">Belongs to the LysR transcriptional regulatory family.</text>
</comment>
<evidence type="ECO:0000313" key="7">
    <source>
        <dbReference type="Proteomes" id="UP001062632"/>
    </source>
</evidence>
<dbReference type="InterPro" id="IPR005119">
    <property type="entry name" value="LysR_subst-bd"/>
</dbReference>
<dbReference type="InterPro" id="IPR036388">
    <property type="entry name" value="WH-like_DNA-bd_sf"/>
</dbReference>
<feature type="domain" description="HTH lysR-type" evidence="5">
    <location>
        <begin position="47"/>
        <end position="104"/>
    </location>
</feature>
<evidence type="ECO:0000259" key="5">
    <source>
        <dbReference type="PROSITE" id="PS50931"/>
    </source>
</evidence>
<protein>
    <submittedName>
        <fullName evidence="6">Transcriptional regulator</fullName>
    </submittedName>
</protein>
<name>A0ABQ0QR44_9PROT</name>
<dbReference type="PANTHER" id="PTHR30346:SF30">
    <property type="entry name" value="SMALL NEUTRAL PROTEASE REGULATORY PROTEIN"/>
    <property type="match status" value="1"/>
</dbReference>
<evidence type="ECO:0000313" key="6">
    <source>
        <dbReference type="EMBL" id="GBR53947.1"/>
    </source>
</evidence>
<gene>
    <name evidence="6" type="ORF">AA106555_1500</name>
</gene>
<dbReference type="Pfam" id="PF03466">
    <property type="entry name" value="LysR_substrate"/>
    <property type="match status" value="1"/>
</dbReference>
<reference evidence="6 7" key="1">
    <citation type="submission" date="2013-04" db="EMBL/GenBank/DDBJ databases">
        <title>The genome sequencing project of 58 acetic acid bacteria.</title>
        <authorList>
            <person name="Okamoto-Kainuma A."/>
            <person name="Ishikawa M."/>
            <person name="Umino S."/>
            <person name="Koizumi Y."/>
            <person name="Shiwa Y."/>
            <person name="Yoshikawa H."/>
            <person name="Matsutani M."/>
            <person name="Matsushita K."/>
        </authorList>
    </citation>
    <scope>NUCLEOTIDE SEQUENCE [LARGE SCALE GENOMIC DNA]</scope>
    <source>
        <strain evidence="6 7">NBRC 106555</strain>
    </source>
</reference>
<accession>A0ABQ0QR44</accession>
<dbReference type="SUPFAM" id="SSF46785">
    <property type="entry name" value="Winged helix' DNA-binding domain"/>
    <property type="match status" value="1"/>
</dbReference>
<evidence type="ECO:0000256" key="4">
    <source>
        <dbReference type="ARBA" id="ARBA00023163"/>
    </source>
</evidence>
<evidence type="ECO:0000256" key="2">
    <source>
        <dbReference type="ARBA" id="ARBA00023015"/>
    </source>
</evidence>
<dbReference type="Proteomes" id="UP001062632">
    <property type="component" value="Unassembled WGS sequence"/>
</dbReference>
<keyword evidence="4" id="KW-0804">Transcription</keyword>
<dbReference type="InterPro" id="IPR037410">
    <property type="entry name" value="BudR_PBP2"/>
</dbReference>
<evidence type="ECO:0000256" key="1">
    <source>
        <dbReference type="ARBA" id="ARBA00009437"/>
    </source>
</evidence>
<proteinExistence type="inferred from homology"/>
<keyword evidence="2" id="KW-0805">Transcription regulation</keyword>
<dbReference type="CDD" id="cd08451">
    <property type="entry name" value="PBP2_BudR"/>
    <property type="match status" value="1"/>
</dbReference>
<organism evidence="6 7">
    <name type="scientific">Neokomagataea thailandica NBRC 106555</name>
    <dbReference type="NCBI Taxonomy" id="1223520"/>
    <lineage>
        <taxon>Bacteria</taxon>
        <taxon>Pseudomonadati</taxon>
        <taxon>Pseudomonadota</taxon>
        <taxon>Alphaproteobacteria</taxon>
        <taxon>Acetobacterales</taxon>
        <taxon>Acetobacteraceae</taxon>
        <taxon>Neokomagataea</taxon>
    </lineage>
</organism>
<keyword evidence="3" id="KW-0238">DNA-binding</keyword>
<evidence type="ECO:0000256" key="3">
    <source>
        <dbReference type="ARBA" id="ARBA00023125"/>
    </source>
</evidence>
<dbReference type="Gene3D" id="1.10.10.10">
    <property type="entry name" value="Winged helix-like DNA-binding domain superfamily/Winged helix DNA-binding domain"/>
    <property type="match status" value="1"/>
</dbReference>
<sequence>MGTSFDGVSRQEVSEKRLFYTNILLFNDSDGKCLRRGIVIPKRYGMLELRHLRALIAIAEEGNLTLAAERLGIQQPPLTRLLRRAEQALGVILFERHPRGMRLTAAGRTLLDGAYDVVDRLEEAVRDVGRVMRGESGELAVGFTNSAMCHPSLPAVLGDFRQRWPDVDVSLTEGNSSQLLGALRDDRVDVAFVRASIPDASDIVVEQLFDEPMVVAVPIGHALAQQVCADGIRLGDLEGEDFILYQSQYNNGLYRTIVDACHGAGFTPSIRQKGPQLMAALNLVAGGLGISIVPQSMGAHHPSQIRYLPLSKKTPLTASLYLIFRPVRMSGAKLYFIHQARKMRCHSSLKSL</sequence>
<comment type="caution">
    <text evidence="6">The sequence shown here is derived from an EMBL/GenBank/DDBJ whole genome shotgun (WGS) entry which is preliminary data.</text>
</comment>